<dbReference type="PROSITE" id="PS00141">
    <property type="entry name" value="ASP_PROTEASE"/>
    <property type="match status" value="1"/>
</dbReference>
<dbReference type="GO" id="GO:0004190">
    <property type="term" value="F:aspartic-type endopeptidase activity"/>
    <property type="evidence" value="ECO:0007669"/>
    <property type="project" value="UniProtKB-KW"/>
</dbReference>
<evidence type="ECO:0000256" key="5">
    <source>
        <dbReference type="PIRSR" id="PIRSR601461-1"/>
    </source>
</evidence>
<accession>A0AAV0B6X2</accession>
<evidence type="ECO:0000256" key="1">
    <source>
        <dbReference type="ARBA" id="ARBA00007447"/>
    </source>
</evidence>
<dbReference type="CDD" id="cd05471">
    <property type="entry name" value="pepsin_like"/>
    <property type="match status" value="1"/>
</dbReference>
<keyword evidence="4 6" id="KW-0378">Hydrolase</keyword>
<feature type="active site" evidence="5">
    <location>
        <position position="28"/>
    </location>
</feature>
<feature type="active site" evidence="5">
    <location>
        <position position="221"/>
    </location>
</feature>
<evidence type="ECO:0000313" key="9">
    <source>
        <dbReference type="Proteomes" id="UP001153365"/>
    </source>
</evidence>
<dbReference type="PANTHER" id="PTHR47966">
    <property type="entry name" value="BETA-SITE APP-CLEAVING ENZYME, ISOFORM A-RELATED"/>
    <property type="match status" value="1"/>
</dbReference>
<comment type="caution">
    <text evidence="8">The sequence shown here is derived from an EMBL/GenBank/DDBJ whole genome shotgun (WGS) entry which is preliminary data.</text>
</comment>
<dbReference type="EMBL" id="CALTRL010004223">
    <property type="protein sequence ID" value="CAH7682678.1"/>
    <property type="molecule type" value="Genomic_DNA"/>
</dbReference>
<sequence>ELISIQDVEYYGLIEAGTPKQRFKVLLDTGSSILWLTGGYTNTPQSIPSLNTSTQGPNFVVSKSSSFKLSDKPFSITYGDSSFAKGMLATDSISQESMTVSDQGFAVINQTSSSVFTGDASGIMGMSFEKKDSSLPTPFWIRAGIDVFSFAIARLSTPNSNFAVDSPGGILTLGGVNQTLYTGDINFVPVRKKYYWEILIDIVIVNGNQIKKTEKDHAIIDTGTSLIGAPTKITDSIYSHIPGAVPGNNTYEGYYFLPCDSQVDFSIAFGGKSYSLAHQDFIIDQASWNENLCRGVIFATSATNDDSDTWVIGDSFLRNVYTVFNSTDPASVGFAAPASNYQALLGSQSKEPKSNPPKHTKHSSAFKNQPFTLGKKILNSYVFFGIMSSHLFLIQ</sequence>
<protein>
    <submittedName>
        <fullName evidence="8">Aspartic peptidase A1</fullName>
    </submittedName>
</protein>
<dbReference type="FunFam" id="2.40.70.10:FF:000115">
    <property type="entry name" value="Lysosomal aspartic protease"/>
    <property type="match status" value="1"/>
</dbReference>
<dbReference type="InterPro" id="IPR034164">
    <property type="entry name" value="Pepsin-like_dom"/>
</dbReference>
<dbReference type="Proteomes" id="UP001153365">
    <property type="component" value="Unassembled WGS sequence"/>
</dbReference>
<feature type="domain" description="Peptidase A1" evidence="7">
    <location>
        <begin position="10"/>
        <end position="335"/>
    </location>
</feature>
<dbReference type="InterPro" id="IPR021109">
    <property type="entry name" value="Peptidase_aspartic_dom_sf"/>
</dbReference>
<evidence type="ECO:0000313" key="8">
    <source>
        <dbReference type="EMBL" id="CAH7682678.1"/>
    </source>
</evidence>
<organism evidence="8 9">
    <name type="scientific">Phakopsora pachyrhizi</name>
    <name type="common">Asian soybean rust disease fungus</name>
    <dbReference type="NCBI Taxonomy" id="170000"/>
    <lineage>
        <taxon>Eukaryota</taxon>
        <taxon>Fungi</taxon>
        <taxon>Dikarya</taxon>
        <taxon>Basidiomycota</taxon>
        <taxon>Pucciniomycotina</taxon>
        <taxon>Pucciniomycetes</taxon>
        <taxon>Pucciniales</taxon>
        <taxon>Phakopsoraceae</taxon>
        <taxon>Phakopsora</taxon>
    </lineage>
</organism>
<dbReference type="AlphaFoldDB" id="A0AAV0B6X2"/>
<evidence type="ECO:0000256" key="6">
    <source>
        <dbReference type="RuleBase" id="RU000454"/>
    </source>
</evidence>
<feature type="non-terminal residue" evidence="8">
    <location>
        <position position="1"/>
    </location>
</feature>
<evidence type="ECO:0000259" key="7">
    <source>
        <dbReference type="PROSITE" id="PS51767"/>
    </source>
</evidence>
<evidence type="ECO:0000256" key="4">
    <source>
        <dbReference type="ARBA" id="ARBA00022801"/>
    </source>
</evidence>
<dbReference type="Gene3D" id="2.40.70.10">
    <property type="entry name" value="Acid Proteases"/>
    <property type="match status" value="2"/>
</dbReference>
<dbReference type="GO" id="GO:0006508">
    <property type="term" value="P:proteolysis"/>
    <property type="evidence" value="ECO:0007669"/>
    <property type="project" value="UniProtKB-KW"/>
</dbReference>
<keyword evidence="9" id="KW-1185">Reference proteome</keyword>
<gene>
    <name evidence="8" type="ORF">PPACK8108_LOCUS15732</name>
</gene>
<dbReference type="InterPro" id="IPR001461">
    <property type="entry name" value="Aspartic_peptidase_A1"/>
</dbReference>
<dbReference type="InterPro" id="IPR001969">
    <property type="entry name" value="Aspartic_peptidase_AS"/>
</dbReference>
<dbReference type="Pfam" id="PF00026">
    <property type="entry name" value="Asp"/>
    <property type="match status" value="1"/>
</dbReference>
<dbReference type="PROSITE" id="PS51767">
    <property type="entry name" value="PEPTIDASE_A1"/>
    <property type="match status" value="1"/>
</dbReference>
<evidence type="ECO:0000256" key="3">
    <source>
        <dbReference type="ARBA" id="ARBA00022750"/>
    </source>
</evidence>
<keyword evidence="3 6" id="KW-0064">Aspartyl protease</keyword>
<comment type="similarity">
    <text evidence="1 6">Belongs to the peptidase A1 family.</text>
</comment>
<evidence type="ECO:0000256" key="2">
    <source>
        <dbReference type="ARBA" id="ARBA00022670"/>
    </source>
</evidence>
<dbReference type="SUPFAM" id="SSF50630">
    <property type="entry name" value="Acid proteases"/>
    <property type="match status" value="1"/>
</dbReference>
<dbReference type="PRINTS" id="PR00792">
    <property type="entry name" value="PEPSIN"/>
</dbReference>
<dbReference type="PANTHER" id="PTHR47966:SF6">
    <property type="entry name" value="PEPTIDASE A1 DOMAIN-CONTAINING PROTEIN"/>
    <property type="match status" value="1"/>
</dbReference>
<name>A0AAV0B6X2_PHAPC</name>
<dbReference type="InterPro" id="IPR033121">
    <property type="entry name" value="PEPTIDASE_A1"/>
</dbReference>
<proteinExistence type="inferred from homology"/>
<keyword evidence="2 6" id="KW-0645">Protease</keyword>
<reference evidence="8" key="1">
    <citation type="submission" date="2022-06" db="EMBL/GenBank/DDBJ databases">
        <authorList>
            <consortium name="SYNGENTA / RWTH Aachen University"/>
        </authorList>
    </citation>
    <scope>NUCLEOTIDE SEQUENCE</scope>
</reference>